<evidence type="ECO:0000313" key="12">
    <source>
        <dbReference type="Proteomes" id="UP000188219"/>
    </source>
</evidence>
<dbReference type="AlphaFoldDB" id="A0A1Q2M605"/>
<dbReference type="SMART" id="SM00471">
    <property type="entry name" value="HDc"/>
    <property type="match status" value="1"/>
</dbReference>
<evidence type="ECO:0000256" key="7">
    <source>
        <dbReference type="ARBA" id="ARBA00047968"/>
    </source>
</evidence>
<dbReference type="GO" id="GO:0006808">
    <property type="term" value="P:regulation of nitrogen utilization"/>
    <property type="evidence" value="ECO:0007669"/>
    <property type="project" value="UniProtKB-UniRule"/>
</dbReference>
<dbReference type="CDD" id="cd00077">
    <property type="entry name" value="HDc"/>
    <property type="match status" value="1"/>
</dbReference>
<dbReference type="HAMAP" id="MF_00277">
    <property type="entry name" value="PII_uridylyl_transf"/>
    <property type="match status" value="1"/>
</dbReference>
<evidence type="ECO:0000256" key="6">
    <source>
        <dbReference type="ARBA" id="ARBA00023268"/>
    </source>
</evidence>
<dbReference type="PANTHER" id="PTHR47320:SF1">
    <property type="entry name" value="BIFUNCTIONAL URIDYLYLTRANSFERASE_URIDYLYL-REMOVING ENZYME"/>
    <property type="match status" value="1"/>
</dbReference>
<organism evidence="11 12">
    <name type="scientific">Microbulbifer agarilyticus</name>
    <dbReference type="NCBI Taxonomy" id="260552"/>
    <lineage>
        <taxon>Bacteria</taxon>
        <taxon>Pseudomonadati</taxon>
        <taxon>Pseudomonadota</taxon>
        <taxon>Gammaproteobacteria</taxon>
        <taxon>Cellvibrionales</taxon>
        <taxon>Microbulbiferaceae</taxon>
        <taxon>Microbulbifer</taxon>
    </lineage>
</organism>
<feature type="domain" description="ACT" evidence="9">
    <location>
        <begin position="721"/>
        <end position="799"/>
    </location>
</feature>
<evidence type="ECO:0000256" key="3">
    <source>
        <dbReference type="ARBA" id="ARBA00022737"/>
    </source>
</evidence>
<evidence type="ECO:0000259" key="9">
    <source>
        <dbReference type="PROSITE" id="PS51671"/>
    </source>
</evidence>
<dbReference type="SUPFAM" id="SSF55021">
    <property type="entry name" value="ACT-like"/>
    <property type="match status" value="2"/>
</dbReference>
<evidence type="ECO:0000313" key="11">
    <source>
        <dbReference type="EMBL" id="AQQ68079.1"/>
    </source>
</evidence>
<name>A0A1Q2M605_9GAMM</name>
<comment type="catalytic activity">
    <reaction evidence="8">
        <text>[protein-PII]-uridylyl-L-tyrosine + H2O = [protein-PII]-L-tyrosine + UMP + H(+)</text>
        <dbReference type="Rhea" id="RHEA:48600"/>
        <dbReference type="Rhea" id="RHEA-COMP:12147"/>
        <dbReference type="Rhea" id="RHEA-COMP:12148"/>
        <dbReference type="ChEBI" id="CHEBI:15377"/>
        <dbReference type="ChEBI" id="CHEBI:15378"/>
        <dbReference type="ChEBI" id="CHEBI:46858"/>
        <dbReference type="ChEBI" id="CHEBI:57865"/>
        <dbReference type="ChEBI" id="CHEBI:90602"/>
    </reaction>
</comment>
<dbReference type="OrthoDB" id="9758038at2"/>
<feature type="domain" description="HD" evidence="10">
    <location>
        <begin position="470"/>
        <end position="592"/>
    </location>
</feature>
<dbReference type="CDD" id="cd04900">
    <property type="entry name" value="ACT_UUR-like_1"/>
    <property type="match status" value="1"/>
</dbReference>
<evidence type="ECO:0000256" key="1">
    <source>
        <dbReference type="ARBA" id="ARBA00022679"/>
    </source>
</evidence>
<dbReference type="Pfam" id="PF08335">
    <property type="entry name" value="GlnD_UR_UTase"/>
    <property type="match status" value="1"/>
</dbReference>
<dbReference type="InterPro" id="IPR002912">
    <property type="entry name" value="ACT_dom"/>
</dbReference>
<accession>A0A1Q2M605</accession>
<keyword evidence="3" id="KW-0677">Repeat</keyword>
<dbReference type="InterPro" id="IPR006674">
    <property type="entry name" value="HD_domain"/>
</dbReference>
<dbReference type="NCBIfam" id="NF001366">
    <property type="entry name" value="PRK00275.1"/>
    <property type="match status" value="1"/>
</dbReference>
<comment type="domain">
    <text evidence="8">Has four distinct domains: an N-terminal nucleotidyltransferase (NT) domain responsible for UTase activity, a central HD domain that encodes UR activity, and two C-terminal ACT domains that seem to have a role in glutamine sensing.</text>
</comment>
<feature type="domain" description="ACT" evidence="9">
    <location>
        <begin position="831"/>
        <end position="910"/>
    </location>
</feature>
<dbReference type="eggNOG" id="COG2844">
    <property type="taxonomic scope" value="Bacteria"/>
</dbReference>
<keyword evidence="6 8" id="KW-0511">Multifunctional enzyme</keyword>
<feature type="region of interest" description="Uridylyltransferase" evidence="8">
    <location>
        <begin position="1"/>
        <end position="351"/>
    </location>
</feature>
<comment type="catalytic activity">
    <reaction evidence="7">
        <text>guanosine 3',5'-bis(diphosphate) + H2O = GDP + diphosphate + H(+)</text>
        <dbReference type="Rhea" id="RHEA:14253"/>
        <dbReference type="ChEBI" id="CHEBI:15377"/>
        <dbReference type="ChEBI" id="CHEBI:15378"/>
        <dbReference type="ChEBI" id="CHEBI:33019"/>
        <dbReference type="ChEBI" id="CHEBI:58189"/>
        <dbReference type="ChEBI" id="CHEBI:77828"/>
        <dbReference type="EC" id="3.1.7.2"/>
    </reaction>
</comment>
<dbReference type="RefSeq" id="WP_077404641.1">
    <property type="nucleotide sequence ID" value="NZ_CP019650.1"/>
</dbReference>
<dbReference type="EMBL" id="CP019650">
    <property type="protein sequence ID" value="AQQ68079.1"/>
    <property type="molecule type" value="Genomic_DNA"/>
</dbReference>
<keyword evidence="12" id="KW-1185">Reference proteome</keyword>
<reference evidence="11" key="1">
    <citation type="submission" date="2017-02" db="EMBL/GenBank/DDBJ databases">
        <title>Genome of Microbulbifer agarilyticus GP101.</title>
        <authorList>
            <person name="Jung J."/>
            <person name="Bae S.S."/>
            <person name="Baek K."/>
        </authorList>
    </citation>
    <scope>NUCLEOTIDE SEQUENCE [LARGE SCALE GENOMIC DNA]</scope>
    <source>
        <strain evidence="11">GP101</strain>
    </source>
</reference>
<keyword evidence="2 8" id="KW-0548">Nucleotidyltransferase</keyword>
<dbReference type="PANTHER" id="PTHR47320">
    <property type="entry name" value="BIFUNCTIONAL URIDYLYLTRANSFERASE/URIDYLYL-REMOVING ENZYME"/>
    <property type="match status" value="1"/>
</dbReference>
<proteinExistence type="inferred from homology"/>
<dbReference type="KEGG" id="maga:Mag101_10855"/>
<comment type="caution">
    <text evidence="8">Lacks conserved residue(s) required for the propagation of feature annotation.</text>
</comment>
<dbReference type="InterPro" id="IPR010043">
    <property type="entry name" value="UTase/UR"/>
</dbReference>
<dbReference type="InterPro" id="IPR003607">
    <property type="entry name" value="HD/PDEase_dom"/>
</dbReference>
<dbReference type="EC" id="2.7.7.59" evidence="8"/>
<dbReference type="PIRSF" id="PIRSF006288">
    <property type="entry name" value="PII_uridyltransf"/>
    <property type="match status" value="1"/>
</dbReference>
<dbReference type="InterPro" id="IPR002934">
    <property type="entry name" value="Polymerase_NTP_transf_dom"/>
</dbReference>
<comment type="catalytic activity">
    <reaction evidence="8">
        <text>[protein-PII]-L-tyrosine + UTP = [protein-PII]-uridylyl-L-tyrosine + diphosphate</text>
        <dbReference type="Rhea" id="RHEA:13673"/>
        <dbReference type="Rhea" id="RHEA-COMP:12147"/>
        <dbReference type="Rhea" id="RHEA-COMP:12148"/>
        <dbReference type="ChEBI" id="CHEBI:33019"/>
        <dbReference type="ChEBI" id="CHEBI:46398"/>
        <dbReference type="ChEBI" id="CHEBI:46858"/>
        <dbReference type="ChEBI" id="CHEBI:90602"/>
        <dbReference type="EC" id="2.7.7.59"/>
    </reaction>
</comment>
<comment type="similarity">
    <text evidence="8">Belongs to the GlnD family.</text>
</comment>
<dbReference type="GO" id="GO:0008081">
    <property type="term" value="F:phosphoric diester hydrolase activity"/>
    <property type="evidence" value="ECO:0007669"/>
    <property type="project" value="UniProtKB-UniRule"/>
</dbReference>
<dbReference type="SUPFAM" id="SSF109604">
    <property type="entry name" value="HD-domain/PDEase-like"/>
    <property type="match status" value="1"/>
</dbReference>
<evidence type="ECO:0000259" key="10">
    <source>
        <dbReference type="PROSITE" id="PS51831"/>
    </source>
</evidence>
<dbReference type="GO" id="GO:0008893">
    <property type="term" value="F:guanosine-3',5'-bis(diphosphate) 3'-diphosphatase activity"/>
    <property type="evidence" value="ECO:0007669"/>
    <property type="project" value="UniProtKB-EC"/>
</dbReference>
<keyword evidence="4 8" id="KW-0378">Hydrolase</keyword>
<dbReference type="InterPro" id="IPR043519">
    <property type="entry name" value="NT_sf"/>
</dbReference>
<evidence type="ECO:0000256" key="8">
    <source>
        <dbReference type="HAMAP-Rule" id="MF_00277"/>
    </source>
</evidence>
<dbReference type="Gene3D" id="1.10.3090.10">
    <property type="entry name" value="cca-adding enzyme, domain 2"/>
    <property type="match status" value="1"/>
</dbReference>
<dbReference type="PROSITE" id="PS51831">
    <property type="entry name" value="HD"/>
    <property type="match status" value="1"/>
</dbReference>
<dbReference type="Gene3D" id="3.30.70.260">
    <property type="match status" value="1"/>
</dbReference>
<gene>
    <name evidence="8" type="primary">glnD</name>
    <name evidence="11" type="ORF">Mag101_10855</name>
</gene>
<protein>
    <recommendedName>
        <fullName evidence="8">Bifunctional uridylyltransferase/uridylyl-removing enzyme</fullName>
        <shortName evidence="8">UTase/UR</shortName>
    </recommendedName>
    <alternativeName>
        <fullName evidence="8">Bifunctional [protein-PII] modification enzyme</fullName>
    </alternativeName>
    <alternativeName>
        <fullName evidence="8">Bifunctional nitrogen sensor protein</fullName>
    </alternativeName>
    <domain>
        <recommendedName>
            <fullName evidence="8">[Protein-PII] uridylyltransferase</fullName>
            <shortName evidence="8">PII uridylyltransferase</shortName>
            <shortName evidence="8">UTase</shortName>
            <ecNumber evidence="8">2.7.7.59</ecNumber>
        </recommendedName>
    </domain>
    <domain>
        <recommendedName>
            <fullName evidence="8">[Protein-PII]-UMP uridylyl-removing enzyme</fullName>
            <shortName evidence="8">UR</shortName>
            <ecNumber evidence="8">3.1.4.-</ecNumber>
        </recommendedName>
    </domain>
</protein>
<dbReference type="STRING" id="260552.Mag101_10855"/>
<dbReference type="CDD" id="cd05401">
    <property type="entry name" value="NT_GlnE_GlnD_like"/>
    <property type="match status" value="1"/>
</dbReference>
<dbReference type="SUPFAM" id="SSF81593">
    <property type="entry name" value="Nucleotidyltransferase substrate binding subunit/domain"/>
    <property type="match status" value="1"/>
</dbReference>
<keyword evidence="5 8" id="KW-0460">Magnesium</keyword>
<sequence length="911" mass="105007">MNSPQLAEIPHFEKPLFFFDQSRFRRDLAEGARPLLEIFKDAVGAADTHMARRFREGEDVRTLVYERALFVDCLLHYAWYQYQWPETISLLAVGGYGRGELHPRSDIDLLILTTEKPSATVVDNIERLVAFLWDLKLDIGHSVRSIDDCIEMAEEDITVATNLMECRTVVGNPALHEALAKRMTPECLWPADKFFSAKYAEQQARHSKQQGAEYNLEPNIKNAPGGLRDIQTINWVAKRYFQVRTLKQLQGKGFFTEEEFAILQSGEDFLWRVRYGLHLLAGRPEERLLFDYQRELAREFGYKDNDTHLAVEQFMHTYYRIVMALRELNDVLLQFLDEVILQRGKHLPVTPINERFQLRGNTIEAAVTRTFTEYPSALLEIFVLMAENPQIDGVRASTIRLIREHRHLIDDRFRADPVNAQLFMQLVRSPRGLSKQLTRMTRYGILGRYLPEFGRVTGQMQHDLFHIYTVDAHTLQVVRNMRSFRSKEAWEKFPLAAEILSRMRKPELLYIAGLYHDIAKGRGGDHSKLGVADADAFCRRHDLSARDRRLVCWLVEKHLLMSAVSQKQDITDPEVVHSFAAEVGDREHLDYLYALTVADINATNPDLWNSWRASLMRQLYQYTQRALRRGLENPIDRDEIYEETQAQARNMLRAMGIPSNSVEDIWCEMGEDYFVRESADSITWHTAAIYQLQKDPERDEDSDTLVLTRNSGPGEHDGATEVFVYTPDRPNVFAAVVTGLDMLNLNIHDARLYSSAAGYTLDTFYVLDESGQPLLDEPHRLEQIRNTLQEELKLVEDYSKVIKRRTPRRLKMFHLASQAHISTEPGDTYSTLEITSADRPGLLARIARIFITHDLRLHNAKISTLGERVEDIFHITDSEDQPLADNALIETLQQAICQELDAHQATLPPQP</sequence>
<comment type="function">
    <text evidence="8">Modifies, by uridylylation and deuridylylation, the PII regulatory proteins (GlnB and homologs), in response to the nitrogen status of the cell that GlnD senses through the glutamine level. Under low glutamine levels, catalyzes the conversion of the PII proteins and UTP to PII-UMP and PPi, while under higher glutamine levels, GlnD hydrolyzes PII-UMP to PII and UMP (deuridylylation). Thus, controls uridylylation state and activity of the PII proteins, and plays an important role in the regulation of nitrogen metabolism.</text>
</comment>
<comment type="activity regulation">
    <text evidence="8">Uridylyltransferase (UTase) activity is inhibited by glutamine, while glutamine activates uridylyl-removing (UR) activity.</text>
</comment>
<dbReference type="SUPFAM" id="SSF81301">
    <property type="entry name" value="Nucleotidyltransferase"/>
    <property type="match status" value="1"/>
</dbReference>
<dbReference type="NCBIfam" id="TIGR01693">
    <property type="entry name" value="UTase_glnD"/>
    <property type="match status" value="1"/>
</dbReference>
<evidence type="ECO:0000256" key="2">
    <source>
        <dbReference type="ARBA" id="ARBA00022695"/>
    </source>
</evidence>
<dbReference type="Pfam" id="PF01909">
    <property type="entry name" value="NTP_transf_2"/>
    <property type="match status" value="1"/>
</dbReference>
<dbReference type="InterPro" id="IPR045865">
    <property type="entry name" value="ACT-like_dom_sf"/>
</dbReference>
<evidence type="ECO:0000256" key="4">
    <source>
        <dbReference type="ARBA" id="ARBA00022801"/>
    </source>
</evidence>
<dbReference type="CDD" id="cd04899">
    <property type="entry name" value="ACT_ACR-UUR-like_2"/>
    <property type="match status" value="1"/>
</dbReference>
<dbReference type="FunFam" id="1.10.3090.10:FF:000005">
    <property type="entry name" value="Bifunctional uridylyltransferase/uridylyl-removing enzyme"/>
    <property type="match status" value="1"/>
</dbReference>
<comment type="cofactor">
    <cofactor evidence="8">
        <name>Mg(2+)</name>
        <dbReference type="ChEBI" id="CHEBI:18420"/>
    </cofactor>
</comment>
<dbReference type="PROSITE" id="PS51671">
    <property type="entry name" value="ACT"/>
    <property type="match status" value="2"/>
</dbReference>
<dbReference type="EC" id="3.1.4.-" evidence="8"/>
<keyword evidence="1 8" id="KW-0808">Transferase</keyword>
<dbReference type="InterPro" id="IPR013546">
    <property type="entry name" value="PII_UdlTrfase/GS_AdlTrfase"/>
</dbReference>
<dbReference type="GO" id="GO:0008773">
    <property type="term" value="F:[protein-PII] uridylyltransferase activity"/>
    <property type="evidence" value="ECO:0007669"/>
    <property type="project" value="UniProtKB-UniRule"/>
</dbReference>
<dbReference type="Proteomes" id="UP000188219">
    <property type="component" value="Chromosome"/>
</dbReference>
<dbReference type="Pfam" id="PF01966">
    <property type="entry name" value="HD"/>
    <property type="match status" value="1"/>
</dbReference>
<evidence type="ECO:0000256" key="5">
    <source>
        <dbReference type="ARBA" id="ARBA00022842"/>
    </source>
</evidence>